<keyword evidence="4 11" id="KW-0812">Transmembrane</keyword>
<reference evidence="14" key="1">
    <citation type="submission" date="2016-10" db="EMBL/GenBank/DDBJ databases">
        <title>Chloroplast genomes as a tool to resolve red algal phylogenies: a case study in the Nemaliales.</title>
        <authorList>
            <person name="Costa J.F."/>
            <person name="Lin S.M."/>
            <person name="Macaya E.C."/>
            <person name="Fernandez-Garcia C."/>
            <person name="Verbruggen H."/>
        </authorList>
    </citation>
    <scope>NUCLEOTIDE SEQUENCE</scope>
    <source>
        <strain evidence="14">J.0258</strain>
    </source>
</reference>
<protein>
    <recommendedName>
        <fullName evidence="11">ATP synthase subunit b, chloroplastic</fullName>
    </recommendedName>
    <alternativeName>
        <fullName evidence="11">ATP synthase F(0) sector subunit b</fullName>
    </alternativeName>
    <alternativeName>
        <fullName evidence="11">ATPase subunit I</fullName>
    </alternativeName>
</protein>
<evidence type="ECO:0000256" key="9">
    <source>
        <dbReference type="ARBA" id="ARBA00023310"/>
    </source>
</evidence>
<keyword evidence="2 11" id="KW-0813">Transport</keyword>
<evidence type="ECO:0000256" key="8">
    <source>
        <dbReference type="ARBA" id="ARBA00023136"/>
    </source>
</evidence>
<feature type="coiled-coil region" evidence="13">
    <location>
        <begin position="53"/>
        <end position="101"/>
    </location>
</feature>
<evidence type="ECO:0000313" key="14">
    <source>
        <dbReference type="EMBL" id="SCW21338.1"/>
    </source>
</evidence>
<gene>
    <name evidence="11 14" type="primary">atpF</name>
    <name evidence="14" type="ORF">BQ776_113</name>
</gene>
<keyword evidence="6 11" id="KW-1133">Transmembrane helix</keyword>
<comment type="function">
    <text evidence="11">Component of the F(0) channel, it forms part of the peripheral stalk, linking F(1) to F(0).</text>
</comment>
<reference evidence="14" key="2">
    <citation type="submission" date="2016-10" db="EMBL/GenBank/DDBJ databases">
        <authorList>
            <person name="de Groot N.N."/>
        </authorList>
    </citation>
    <scope>NUCLEOTIDE SEQUENCE</scope>
    <source>
        <strain evidence="14">J.0258</strain>
    </source>
</reference>
<evidence type="ECO:0000256" key="4">
    <source>
        <dbReference type="ARBA" id="ARBA00022692"/>
    </source>
</evidence>
<keyword evidence="14" id="KW-0934">Plastid</keyword>
<keyword evidence="8 11" id="KW-0472">Membrane</keyword>
<dbReference type="InterPro" id="IPR002146">
    <property type="entry name" value="ATP_synth_b/b'su_bac/chlpt"/>
</dbReference>
<dbReference type="Pfam" id="PF00430">
    <property type="entry name" value="ATP-synt_B"/>
    <property type="match status" value="1"/>
</dbReference>
<keyword evidence="7 11" id="KW-0406">Ion transport</keyword>
<dbReference type="GeneID" id="30000164"/>
<accession>A0A1G4NRQ5</accession>
<evidence type="ECO:0000256" key="6">
    <source>
        <dbReference type="ARBA" id="ARBA00022989"/>
    </source>
</evidence>
<proteinExistence type="inferred from homology"/>
<geneLocation type="chloroplast" evidence="14"/>
<dbReference type="GO" id="GO:0046933">
    <property type="term" value="F:proton-transporting ATP synthase activity, rotational mechanism"/>
    <property type="evidence" value="ECO:0007669"/>
    <property type="project" value="UniProtKB-UniRule"/>
</dbReference>
<comment type="subcellular location">
    <subcellularLocation>
        <location evidence="1">Membrane</location>
        <topology evidence="1">Single-pass membrane protein</topology>
    </subcellularLocation>
    <subcellularLocation>
        <location evidence="11">Plastid</location>
        <location evidence="11">Chloroplast thylakoid membrane</location>
        <topology evidence="11">Single-pass membrane protein</topology>
    </subcellularLocation>
</comment>
<keyword evidence="14" id="KW-0150">Chloroplast</keyword>
<keyword evidence="13" id="KW-0175">Coiled coil</keyword>
<evidence type="ECO:0000256" key="11">
    <source>
        <dbReference type="HAMAP-Rule" id="MF_01398"/>
    </source>
</evidence>
<evidence type="ECO:0000256" key="13">
    <source>
        <dbReference type="SAM" id="Coils"/>
    </source>
</evidence>
<dbReference type="AlphaFoldDB" id="A0A1G4NRQ5"/>
<keyword evidence="11" id="KW-0793">Thylakoid</keyword>
<evidence type="ECO:0000256" key="10">
    <source>
        <dbReference type="ARBA" id="ARBA00025198"/>
    </source>
</evidence>
<dbReference type="GO" id="GO:0009535">
    <property type="term" value="C:chloroplast thylakoid membrane"/>
    <property type="evidence" value="ECO:0007669"/>
    <property type="project" value="UniProtKB-SubCell"/>
</dbReference>
<evidence type="ECO:0000256" key="5">
    <source>
        <dbReference type="ARBA" id="ARBA00022781"/>
    </source>
</evidence>
<dbReference type="NCBIfam" id="NF005606">
    <property type="entry name" value="PRK07352.1"/>
    <property type="match status" value="1"/>
</dbReference>
<evidence type="ECO:0000256" key="2">
    <source>
        <dbReference type="ARBA" id="ARBA00022448"/>
    </source>
</evidence>
<dbReference type="HAMAP" id="MF_01398">
    <property type="entry name" value="ATP_synth_b_bprime"/>
    <property type="match status" value="1"/>
</dbReference>
<name>A0A1G4NRQ5_9FLOR</name>
<dbReference type="RefSeq" id="YP_009313084.1">
    <property type="nucleotide sequence ID" value="NC_031655.1"/>
</dbReference>
<keyword evidence="3 11" id="KW-0138">CF(0)</keyword>
<organism evidence="14">
    <name type="scientific">Dermonema virens</name>
    <dbReference type="NCBI Taxonomy" id="1077399"/>
    <lineage>
        <taxon>Eukaryota</taxon>
        <taxon>Rhodophyta</taxon>
        <taxon>Florideophyceae</taxon>
        <taxon>Nemaliophycidae</taxon>
        <taxon>Nemaliales</taxon>
        <taxon>Liagoraceae</taxon>
        <taxon>Dermonema</taxon>
    </lineage>
</organism>
<comment type="function">
    <text evidence="10 11">F(1)F(0) ATP synthase produces ATP from ADP in the presence of a proton or sodium gradient. F-type ATPases consist of two structural domains, F(1) containing the extramembraneous catalytic core and F(0) containing the membrane proton channel, linked together by a central stalk and a peripheral stalk. During catalysis, ATP synthesis in the catalytic domain of F(1) is coupled via a rotary mechanism of the central stalk subunits to proton translocation.</text>
</comment>
<evidence type="ECO:0000256" key="1">
    <source>
        <dbReference type="ARBA" id="ARBA00004167"/>
    </source>
</evidence>
<dbReference type="GO" id="GO:0045259">
    <property type="term" value="C:proton-transporting ATP synthase complex"/>
    <property type="evidence" value="ECO:0007669"/>
    <property type="project" value="UniProtKB-KW"/>
</dbReference>
<evidence type="ECO:0000256" key="12">
    <source>
        <dbReference type="RuleBase" id="RU003848"/>
    </source>
</evidence>
<evidence type="ECO:0000256" key="7">
    <source>
        <dbReference type="ARBA" id="ARBA00023065"/>
    </source>
</evidence>
<comment type="similarity">
    <text evidence="11 12">Belongs to the ATPase B chain family.</text>
</comment>
<dbReference type="EMBL" id="LT622863">
    <property type="protein sequence ID" value="SCW21338.1"/>
    <property type="molecule type" value="Genomic_DNA"/>
</dbReference>
<comment type="subunit">
    <text evidence="11">F-type ATPases have 2 components, F(1) - the catalytic core - and F(0) - the membrane proton channel. F(1) has five subunits: alpha(3), beta(3), gamma(1), delta(1), epsilon(1). F(0) has four main subunits: a(1), b(1), b'(1) and c(10-14). The alpha and beta chains form an alternating ring which encloses part of the gamma chain. F(1) is attached to F(0) by a central stalk formed by the gamma and epsilon chains, while a peripheral stalk is formed by the delta, b and b' chains.</text>
</comment>
<evidence type="ECO:0000256" key="3">
    <source>
        <dbReference type="ARBA" id="ARBA00022547"/>
    </source>
</evidence>
<sequence>MNGIGIFSQLAHHESFGFNTDFLEANVINIALLLSGLIYILKNFLGANLTTRQEKVLLAIQESEERLKQANERLAEAQKQLEQTQLVIEQIKREAELTAQKVRDSILNQGKVDIEKLTAAGKSSIENAEQQVKKQIQQQIATLAIRKVTLQLEEQMNSDMQSSIIDNNIQKLEAKL</sequence>
<dbReference type="PANTHER" id="PTHR34264:SF3">
    <property type="entry name" value="ATP SYNTHASE SUBUNIT B, CHLOROPLASTIC"/>
    <property type="match status" value="1"/>
</dbReference>
<dbReference type="PANTHER" id="PTHR34264">
    <property type="entry name" value="ATP SYNTHASE SUBUNIT B, CHLOROPLASTIC"/>
    <property type="match status" value="1"/>
</dbReference>
<feature type="transmembrane region" description="Helical" evidence="11">
    <location>
        <begin position="27"/>
        <end position="45"/>
    </location>
</feature>
<keyword evidence="9 11" id="KW-0066">ATP synthesis</keyword>
<comment type="miscellaneous">
    <text evidence="11">In plastids the F-type ATPase is also known as CF(1)CF(0).</text>
</comment>
<keyword evidence="5 11" id="KW-0375">Hydrogen ion transport</keyword>
<dbReference type="CDD" id="cd06503">
    <property type="entry name" value="ATP-synt_Fo_b"/>
    <property type="match status" value="1"/>
</dbReference>